<dbReference type="AlphaFoldDB" id="I0ILB3"/>
<keyword evidence="6 7" id="KW-0472">Membrane</keyword>
<feature type="transmembrane region" description="Helical" evidence="7">
    <location>
        <begin position="278"/>
        <end position="295"/>
    </location>
</feature>
<evidence type="ECO:0008006" key="10">
    <source>
        <dbReference type="Google" id="ProtNLM"/>
    </source>
</evidence>
<dbReference type="PATRIC" id="fig|1162668.3.peg.395"/>
<evidence type="ECO:0000256" key="3">
    <source>
        <dbReference type="ARBA" id="ARBA00022475"/>
    </source>
</evidence>
<evidence type="ECO:0000313" key="8">
    <source>
        <dbReference type="EMBL" id="BAM06062.1"/>
    </source>
</evidence>
<evidence type="ECO:0000256" key="5">
    <source>
        <dbReference type="ARBA" id="ARBA00022989"/>
    </source>
</evidence>
<feature type="transmembrane region" description="Helical" evidence="7">
    <location>
        <begin position="123"/>
        <end position="141"/>
    </location>
</feature>
<reference evidence="9" key="2">
    <citation type="submission" date="2012-03" db="EMBL/GenBank/DDBJ databases">
        <title>The complete genome sequence of the pioneer microbe on fresh volcanic deposit, Leptospirillum ferrooxidans strain C2-3.</title>
        <authorList>
            <person name="Fujimura R."/>
            <person name="Sato Y."/>
            <person name="Nishizawa T."/>
            <person name="Nanba K."/>
            <person name="Oshima K."/>
            <person name="Hattori M."/>
            <person name="Kamijo T."/>
            <person name="Ohta H."/>
        </authorList>
    </citation>
    <scope>NUCLEOTIDE SEQUENCE [LARGE SCALE GENOMIC DNA]</scope>
    <source>
        <strain evidence="9">C2-3</strain>
    </source>
</reference>
<keyword evidence="9" id="KW-1185">Reference proteome</keyword>
<keyword evidence="4 7" id="KW-0812">Transmembrane</keyword>
<feature type="transmembrane region" description="Helical" evidence="7">
    <location>
        <begin position="153"/>
        <end position="171"/>
    </location>
</feature>
<evidence type="ECO:0000256" key="2">
    <source>
        <dbReference type="ARBA" id="ARBA00007977"/>
    </source>
</evidence>
<dbReference type="HOGENOM" id="CLU_033541_0_0_0"/>
<organism evidence="8 9">
    <name type="scientific">Leptospirillum ferrooxidans (strain C2-3)</name>
    <dbReference type="NCBI Taxonomy" id="1162668"/>
    <lineage>
        <taxon>Bacteria</taxon>
        <taxon>Pseudomonadati</taxon>
        <taxon>Nitrospirota</taxon>
        <taxon>Nitrospiria</taxon>
        <taxon>Nitrospirales</taxon>
        <taxon>Nitrospiraceae</taxon>
        <taxon>Leptospirillum</taxon>
    </lineage>
</organism>
<evidence type="ECO:0000256" key="1">
    <source>
        <dbReference type="ARBA" id="ARBA00004651"/>
    </source>
</evidence>
<feature type="transmembrane region" description="Helical" evidence="7">
    <location>
        <begin position="315"/>
        <end position="333"/>
    </location>
</feature>
<name>I0ILB3_LEPFC</name>
<comment type="subcellular location">
    <subcellularLocation>
        <location evidence="1">Cell membrane</location>
        <topology evidence="1">Multi-pass membrane protein</topology>
    </subcellularLocation>
</comment>
<comment type="similarity">
    <text evidence="2">Belongs to the UPF0324 family.</text>
</comment>
<feature type="transmembrane region" description="Helical" evidence="7">
    <location>
        <begin position="71"/>
        <end position="89"/>
    </location>
</feature>
<evidence type="ECO:0000313" key="9">
    <source>
        <dbReference type="Proteomes" id="UP000007382"/>
    </source>
</evidence>
<dbReference type="OrthoDB" id="9805703at2"/>
<feature type="transmembrane region" description="Helical" evidence="7">
    <location>
        <begin position="37"/>
        <end position="59"/>
    </location>
</feature>
<reference evidence="8 9" key="1">
    <citation type="journal article" date="2012" name="J. Bacteriol.">
        <title>Complete Genome Sequence of Leptospirillum ferrooxidans Strain C2-3, Isolated from a Fresh Volcanic Ash Deposit on the Island of Miyake, Japan.</title>
        <authorList>
            <person name="Fujimura R."/>
            <person name="Sato Y."/>
            <person name="Nishizawa T."/>
            <person name="Oshima K."/>
            <person name="Kim S.-W."/>
            <person name="Hattori M."/>
            <person name="Kamijo T."/>
            <person name="Ohta H."/>
        </authorList>
    </citation>
    <scope>NUCLEOTIDE SEQUENCE [LARGE SCALE GENOMIC DNA]</scope>
    <source>
        <strain evidence="8 9">C2-3</strain>
    </source>
</reference>
<evidence type="ECO:0000256" key="4">
    <source>
        <dbReference type="ARBA" id="ARBA00022692"/>
    </source>
</evidence>
<gene>
    <name evidence="8" type="ordered locus">LFE_0340</name>
</gene>
<dbReference type="EMBL" id="AP012342">
    <property type="protein sequence ID" value="BAM06062.1"/>
    <property type="molecule type" value="Genomic_DNA"/>
</dbReference>
<dbReference type="PANTHER" id="PTHR30106">
    <property type="entry name" value="INNER MEMBRANE PROTEIN YEIH-RELATED"/>
    <property type="match status" value="1"/>
</dbReference>
<dbReference type="Pfam" id="PF03601">
    <property type="entry name" value="Cons_hypoth698"/>
    <property type="match status" value="1"/>
</dbReference>
<evidence type="ECO:0000256" key="7">
    <source>
        <dbReference type="SAM" id="Phobius"/>
    </source>
</evidence>
<dbReference type="PANTHER" id="PTHR30106:SF2">
    <property type="entry name" value="UPF0324 INNER MEMBRANE PROTEIN YEIH"/>
    <property type="match status" value="1"/>
</dbReference>
<sequence length="338" mass="36118">MIEKARHILPGLLLTASIALVAKLISSLDFLKAHLPLGPVMVAIILGIAVRNLVPVHGIFEGGIRFSFRQVLRLGVAGLGFSLTFGEIASVGVKGFLLDTLVILGTYLFARLLVRPLGLSQEISWLLATGTAICGASAVAAANSVVKAKDEEVAFAVTTVTFFGTLSMFLFPAIEHWMGFPLDVYGAWAGSSIHEVAQVIGATVNVSPSSLALGTILKLTRVVFLLPVIILLEFWILKGRREKGGSSRREHFPWFVVAFAVVVGINSLHILKPSLTDAFNNLDSILLAIAMAGLGLETRLSKVFHVGVAPVKAGVALWIFVSVLGFVLSWAFYGPHAI</sequence>
<keyword evidence="5 7" id="KW-1133">Transmembrane helix</keyword>
<proteinExistence type="inferred from homology"/>
<feature type="transmembrane region" description="Helical" evidence="7">
    <location>
        <begin position="219"/>
        <end position="237"/>
    </location>
</feature>
<dbReference type="KEGG" id="lfc:LFE_0340"/>
<evidence type="ECO:0000256" key="6">
    <source>
        <dbReference type="ARBA" id="ARBA00023136"/>
    </source>
</evidence>
<dbReference type="RefSeq" id="WP_014448555.1">
    <property type="nucleotide sequence ID" value="NC_017094.1"/>
</dbReference>
<protein>
    <recommendedName>
        <fullName evidence="10">Integral membrane protein</fullName>
    </recommendedName>
</protein>
<feature type="transmembrane region" description="Helical" evidence="7">
    <location>
        <begin position="252"/>
        <end position="271"/>
    </location>
</feature>
<accession>I0ILB3</accession>
<keyword evidence="3" id="KW-1003">Cell membrane</keyword>
<dbReference type="Proteomes" id="UP000007382">
    <property type="component" value="Chromosome"/>
</dbReference>
<dbReference type="GO" id="GO:0005886">
    <property type="term" value="C:plasma membrane"/>
    <property type="evidence" value="ECO:0007669"/>
    <property type="project" value="UniProtKB-SubCell"/>
</dbReference>
<dbReference type="InterPro" id="IPR018383">
    <property type="entry name" value="UPF0324_pro"/>
</dbReference>
<dbReference type="eggNOG" id="COG2855">
    <property type="taxonomic scope" value="Bacteria"/>
</dbReference>